<name>X1TJM0_9ZZZZ</name>
<comment type="caution">
    <text evidence="1">The sequence shown here is derived from an EMBL/GenBank/DDBJ whole genome shotgun (WGS) entry which is preliminary data.</text>
</comment>
<organism evidence="1">
    <name type="scientific">marine sediment metagenome</name>
    <dbReference type="NCBI Taxonomy" id="412755"/>
    <lineage>
        <taxon>unclassified sequences</taxon>
        <taxon>metagenomes</taxon>
        <taxon>ecological metagenomes</taxon>
    </lineage>
</organism>
<proteinExistence type="predicted"/>
<dbReference type="AlphaFoldDB" id="X1TJM0"/>
<feature type="non-terminal residue" evidence="1">
    <location>
        <position position="1"/>
    </location>
</feature>
<evidence type="ECO:0000313" key="1">
    <source>
        <dbReference type="EMBL" id="GAI91551.1"/>
    </source>
</evidence>
<accession>X1TJM0</accession>
<dbReference type="EMBL" id="BARW01021751">
    <property type="protein sequence ID" value="GAI91551.1"/>
    <property type="molecule type" value="Genomic_DNA"/>
</dbReference>
<sequence>RDGAPHDIDVSAVVPVGCKWVYMEVALMGSSIVSGFSFKPKGFVSIFNIFLHFNKSIDTVENYYGWVQISNDRLLTYTMSADVTNAWVTFKAWVK</sequence>
<gene>
    <name evidence="1" type="ORF">S12H4_36481</name>
</gene>
<reference evidence="1" key="1">
    <citation type="journal article" date="2014" name="Front. Microbiol.">
        <title>High frequency of phylogenetically diverse reductive dehalogenase-homologous genes in deep subseafloor sedimentary metagenomes.</title>
        <authorList>
            <person name="Kawai M."/>
            <person name="Futagami T."/>
            <person name="Toyoda A."/>
            <person name="Takaki Y."/>
            <person name="Nishi S."/>
            <person name="Hori S."/>
            <person name="Arai W."/>
            <person name="Tsubouchi T."/>
            <person name="Morono Y."/>
            <person name="Uchiyama I."/>
            <person name="Ito T."/>
            <person name="Fujiyama A."/>
            <person name="Inagaki F."/>
            <person name="Takami H."/>
        </authorList>
    </citation>
    <scope>NUCLEOTIDE SEQUENCE</scope>
    <source>
        <strain evidence="1">Expedition CK06-06</strain>
    </source>
</reference>
<protein>
    <submittedName>
        <fullName evidence="1">Uncharacterized protein</fullName>
    </submittedName>
</protein>